<sequence>MKTPDTHMLRWQIEIQEYRVNITIVHKFIGTNLSSSEAYHSQTDGLEVKIIQALEDMIRRFCAYGLELKYSGGFTHEWCTLILALELEDRKSSYPATGQTPVMLEKESNPRLPEDTLRNHLI</sequence>
<dbReference type="EMBL" id="AVOT02014184">
    <property type="protein sequence ID" value="MBW0497435.1"/>
    <property type="molecule type" value="Genomic_DNA"/>
</dbReference>
<name>A0A9Q3DAB5_9BASI</name>
<evidence type="ECO:0000313" key="1">
    <source>
        <dbReference type="EMBL" id="MBW0497435.1"/>
    </source>
</evidence>
<dbReference type="Proteomes" id="UP000765509">
    <property type="component" value="Unassembled WGS sequence"/>
</dbReference>
<accession>A0A9Q3DAB5</accession>
<evidence type="ECO:0000313" key="2">
    <source>
        <dbReference type="Proteomes" id="UP000765509"/>
    </source>
</evidence>
<protein>
    <submittedName>
        <fullName evidence="1">Uncharacterized protein</fullName>
    </submittedName>
</protein>
<comment type="caution">
    <text evidence="1">The sequence shown here is derived from an EMBL/GenBank/DDBJ whole genome shotgun (WGS) entry which is preliminary data.</text>
</comment>
<organism evidence="1 2">
    <name type="scientific">Austropuccinia psidii MF-1</name>
    <dbReference type="NCBI Taxonomy" id="1389203"/>
    <lineage>
        <taxon>Eukaryota</taxon>
        <taxon>Fungi</taxon>
        <taxon>Dikarya</taxon>
        <taxon>Basidiomycota</taxon>
        <taxon>Pucciniomycotina</taxon>
        <taxon>Pucciniomycetes</taxon>
        <taxon>Pucciniales</taxon>
        <taxon>Sphaerophragmiaceae</taxon>
        <taxon>Austropuccinia</taxon>
    </lineage>
</organism>
<keyword evidence="2" id="KW-1185">Reference proteome</keyword>
<dbReference type="OrthoDB" id="2273864at2759"/>
<proteinExistence type="predicted"/>
<gene>
    <name evidence="1" type="ORF">O181_037150</name>
</gene>
<dbReference type="AlphaFoldDB" id="A0A9Q3DAB5"/>
<reference evidence="1" key="1">
    <citation type="submission" date="2021-03" db="EMBL/GenBank/DDBJ databases">
        <title>Draft genome sequence of rust myrtle Austropuccinia psidii MF-1, a brazilian biotype.</title>
        <authorList>
            <person name="Quecine M.C."/>
            <person name="Pachon D.M.R."/>
            <person name="Bonatelli M.L."/>
            <person name="Correr F.H."/>
            <person name="Franceschini L.M."/>
            <person name="Leite T.F."/>
            <person name="Margarido G.R.A."/>
            <person name="Almeida C.A."/>
            <person name="Ferrarezi J.A."/>
            <person name="Labate C.A."/>
        </authorList>
    </citation>
    <scope>NUCLEOTIDE SEQUENCE</scope>
    <source>
        <strain evidence="1">MF-1</strain>
    </source>
</reference>